<feature type="transmembrane region" description="Helical" evidence="8">
    <location>
        <begin position="248"/>
        <end position="270"/>
    </location>
</feature>
<evidence type="ECO:0000256" key="6">
    <source>
        <dbReference type="ARBA" id="ARBA00022989"/>
    </source>
</evidence>
<gene>
    <name evidence="9" type="ORF">INT76_03895</name>
</gene>
<dbReference type="Gene3D" id="1.20.1530.20">
    <property type="match status" value="1"/>
</dbReference>
<feature type="transmembrane region" description="Helical" evidence="8">
    <location>
        <begin position="93"/>
        <end position="114"/>
    </location>
</feature>
<evidence type="ECO:0000256" key="7">
    <source>
        <dbReference type="ARBA" id="ARBA00023136"/>
    </source>
</evidence>
<dbReference type="PANTHER" id="PTHR36838">
    <property type="entry name" value="AUXIN EFFLUX CARRIER FAMILY PROTEIN"/>
    <property type="match status" value="1"/>
</dbReference>
<sequence length="302" mass="32746">MVIVVTRAIGFVLVIALGYVMKKRGVIRREDASIFSSLVMNVTLPCAILASTQALVWEGYLILPLFLGLLANLILDAVGYWEAKKSGRRAAVGLMQLSGYNIGTFTLPFVQAFFPPAALVSVLLFDAGNALMVLGGNYSLAASLDKKEKGLSLRGFAQNLYRSIPFLVYLTAVLLAAFQVGLPKEITALVSIAGNANPFLAMLMLGILLDLDVDSRELLRLFKLLTLRLGTNLLLGFVFYLFLPLPELVRQLLLVCLASPISVVAPVYALKLGSNSSEPANLNSLSILVSLLLMMLLLFFFA</sequence>
<dbReference type="RefSeq" id="WP_212572404.1">
    <property type="nucleotide sequence ID" value="NZ_CP073084.1"/>
</dbReference>
<evidence type="ECO:0000256" key="8">
    <source>
        <dbReference type="SAM" id="Phobius"/>
    </source>
</evidence>
<keyword evidence="6 8" id="KW-1133">Transmembrane helix</keyword>
<evidence type="ECO:0000256" key="2">
    <source>
        <dbReference type="ARBA" id="ARBA00010145"/>
    </source>
</evidence>
<dbReference type="InterPro" id="IPR038770">
    <property type="entry name" value="Na+/solute_symporter_sf"/>
</dbReference>
<feature type="transmembrane region" description="Helical" evidence="8">
    <location>
        <begin position="6"/>
        <end position="22"/>
    </location>
</feature>
<evidence type="ECO:0000313" key="9">
    <source>
        <dbReference type="EMBL" id="QUE55031.1"/>
    </source>
</evidence>
<evidence type="ECO:0000256" key="1">
    <source>
        <dbReference type="ARBA" id="ARBA00004651"/>
    </source>
</evidence>
<feature type="transmembrane region" description="Helical" evidence="8">
    <location>
        <begin position="186"/>
        <end position="209"/>
    </location>
</feature>
<reference evidence="9 10" key="1">
    <citation type="submission" date="2021-04" db="EMBL/GenBank/DDBJ databases">
        <title>Complete genome sequence of a novel Streptococcus species.</title>
        <authorList>
            <person name="Teng J.L.L."/>
        </authorList>
    </citation>
    <scope>NUCLEOTIDE SEQUENCE [LARGE SCALE GENOMIC DNA]</scope>
    <source>
        <strain evidence="9 10">HKU75</strain>
    </source>
</reference>
<feature type="transmembrane region" description="Helical" evidence="8">
    <location>
        <begin position="120"/>
        <end position="140"/>
    </location>
</feature>
<evidence type="ECO:0000313" key="10">
    <source>
        <dbReference type="Proteomes" id="UP000677616"/>
    </source>
</evidence>
<dbReference type="Pfam" id="PF03547">
    <property type="entry name" value="Mem_trans"/>
    <property type="match status" value="1"/>
</dbReference>
<organism evidence="9 10">
    <name type="scientific">Streptococcus oriscaviae</name>
    <dbReference type="NCBI Taxonomy" id="2781599"/>
    <lineage>
        <taxon>Bacteria</taxon>
        <taxon>Bacillati</taxon>
        <taxon>Bacillota</taxon>
        <taxon>Bacilli</taxon>
        <taxon>Lactobacillales</taxon>
        <taxon>Streptococcaceae</taxon>
        <taxon>Streptococcus</taxon>
    </lineage>
</organism>
<name>A0ABX7YMH5_9STRE</name>
<feature type="transmembrane region" description="Helical" evidence="8">
    <location>
        <begin position="61"/>
        <end position="81"/>
    </location>
</feature>
<feature type="transmembrane region" description="Helical" evidence="8">
    <location>
        <begin position="160"/>
        <end position="180"/>
    </location>
</feature>
<dbReference type="PANTHER" id="PTHR36838:SF3">
    <property type="entry name" value="TRANSPORTER AUXIN EFFLUX CARRIER EC FAMILY"/>
    <property type="match status" value="1"/>
</dbReference>
<feature type="transmembrane region" description="Helical" evidence="8">
    <location>
        <begin position="221"/>
        <end position="242"/>
    </location>
</feature>
<keyword evidence="7 8" id="KW-0472">Membrane</keyword>
<dbReference type="EMBL" id="CP073084">
    <property type="protein sequence ID" value="QUE55031.1"/>
    <property type="molecule type" value="Genomic_DNA"/>
</dbReference>
<evidence type="ECO:0000256" key="4">
    <source>
        <dbReference type="ARBA" id="ARBA00022475"/>
    </source>
</evidence>
<dbReference type="InterPro" id="IPR004776">
    <property type="entry name" value="Mem_transp_PIN-like"/>
</dbReference>
<protein>
    <submittedName>
        <fullName evidence="9">Transporter</fullName>
    </submittedName>
</protein>
<evidence type="ECO:0000256" key="3">
    <source>
        <dbReference type="ARBA" id="ARBA00022448"/>
    </source>
</evidence>
<accession>A0ABX7YMH5</accession>
<comment type="similarity">
    <text evidence="2">Belongs to the auxin efflux carrier (TC 2.A.69) family.</text>
</comment>
<keyword evidence="3" id="KW-0813">Transport</keyword>
<feature type="transmembrane region" description="Helical" evidence="8">
    <location>
        <begin position="282"/>
        <end position="301"/>
    </location>
</feature>
<feature type="transmembrane region" description="Helical" evidence="8">
    <location>
        <begin position="34"/>
        <end position="55"/>
    </location>
</feature>
<keyword evidence="10" id="KW-1185">Reference proteome</keyword>
<proteinExistence type="inferred from homology"/>
<dbReference type="Proteomes" id="UP000677616">
    <property type="component" value="Chromosome"/>
</dbReference>
<evidence type="ECO:0000256" key="5">
    <source>
        <dbReference type="ARBA" id="ARBA00022692"/>
    </source>
</evidence>
<keyword evidence="5 8" id="KW-0812">Transmembrane</keyword>
<comment type="subcellular location">
    <subcellularLocation>
        <location evidence="1">Cell membrane</location>
        <topology evidence="1">Multi-pass membrane protein</topology>
    </subcellularLocation>
</comment>
<keyword evidence="4" id="KW-1003">Cell membrane</keyword>